<dbReference type="Pfam" id="PF01513">
    <property type="entry name" value="NAD_kinase"/>
    <property type="match status" value="1"/>
</dbReference>
<keyword evidence="6" id="KW-0520">NAD</keyword>
<dbReference type="PANTHER" id="PTHR13158">
    <property type="match status" value="1"/>
</dbReference>
<evidence type="ECO:0000313" key="8">
    <source>
        <dbReference type="Proteomes" id="UP001431783"/>
    </source>
</evidence>
<gene>
    <name evidence="7" type="ORF">WA026_017628</name>
</gene>
<keyword evidence="8" id="KW-1185">Reference proteome</keyword>
<dbReference type="Gene3D" id="2.60.200.30">
    <property type="entry name" value="Probable inorganic polyphosphate/atp-NAD kinase, domain 2"/>
    <property type="match status" value="1"/>
</dbReference>
<evidence type="ECO:0000313" key="7">
    <source>
        <dbReference type="EMBL" id="KAK9886709.1"/>
    </source>
</evidence>
<dbReference type="EC" id="2.7.1.23" evidence="2"/>
<reference evidence="7 8" key="1">
    <citation type="submission" date="2023-03" db="EMBL/GenBank/DDBJ databases">
        <title>Genome insight into feeding habits of ladybird beetles.</title>
        <authorList>
            <person name="Li H.-S."/>
            <person name="Huang Y.-H."/>
            <person name="Pang H."/>
        </authorList>
    </citation>
    <scope>NUCLEOTIDE SEQUENCE [LARGE SCALE GENOMIC DNA]</scope>
    <source>
        <strain evidence="7">SYSU_2023b</strain>
        <tissue evidence="7">Whole body</tissue>
    </source>
</reference>
<dbReference type="GO" id="GO:0005739">
    <property type="term" value="C:mitochondrion"/>
    <property type="evidence" value="ECO:0007669"/>
    <property type="project" value="TreeGrafter"/>
</dbReference>
<dbReference type="Gene3D" id="3.40.50.10330">
    <property type="entry name" value="Probable inorganic polyphosphate/atp-NAD kinase, domain 1"/>
    <property type="match status" value="1"/>
</dbReference>
<evidence type="ECO:0000256" key="3">
    <source>
        <dbReference type="ARBA" id="ARBA00022679"/>
    </source>
</evidence>
<dbReference type="SUPFAM" id="SSF111331">
    <property type="entry name" value="NAD kinase/diacylglycerol kinase-like"/>
    <property type="match status" value="1"/>
</dbReference>
<comment type="similarity">
    <text evidence="1">Belongs to the NAD kinase family.</text>
</comment>
<dbReference type="InterPro" id="IPR017438">
    <property type="entry name" value="ATP-NAD_kinase_N"/>
</dbReference>
<dbReference type="GO" id="GO:0019674">
    <property type="term" value="P:NAD+ metabolic process"/>
    <property type="evidence" value="ECO:0007669"/>
    <property type="project" value="InterPro"/>
</dbReference>
<organism evidence="7 8">
    <name type="scientific">Henosepilachna vigintioctopunctata</name>
    <dbReference type="NCBI Taxonomy" id="420089"/>
    <lineage>
        <taxon>Eukaryota</taxon>
        <taxon>Metazoa</taxon>
        <taxon>Ecdysozoa</taxon>
        <taxon>Arthropoda</taxon>
        <taxon>Hexapoda</taxon>
        <taxon>Insecta</taxon>
        <taxon>Pterygota</taxon>
        <taxon>Neoptera</taxon>
        <taxon>Endopterygota</taxon>
        <taxon>Coleoptera</taxon>
        <taxon>Polyphaga</taxon>
        <taxon>Cucujiformia</taxon>
        <taxon>Coccinelloidea</taxon>
        <taxon>Coccinellidae</taxon>
        <taxon>Epilachninae</taxon>
        <taxon>Epilachnini</taxon>
        <taxon>Henosepilachna</taxon>
    </lineage>
</organism>
<keyword evidence="4" id="KW-0418">Kinase</keyword>
<dbReference type="InterPro" id="IPR016064">
    <property type="entry name" value="NAD/diacylglycerol_kinase_sf"/>
</dbReference>
<sequence>MKILSESICIFKYSNLLNNFNMGLKNAAKNMHMNKSKDEYFNMNRVLILTKMTRYEYERVKFKELNDQQFERMLRNRGTNFEKLKHHHSLQKTSVEKIAKCLRDMGSDVRIVNRYSFDKDAVSWADCVVPAGGDGTFLLAASLIRNNTLPVIGVNSDPHRSEGFLCLPKKYSINPREAFEQLKSGAFKWTFRNRIRSKVIGNTRIDPKMLYNTPFYDIEKIIGKEWDRHSDTDHKILPVLALNEVFIGETLSAKVSHLELNFDNSDRYTNTKCSGICICTGTGSTSWHYSINRIPVQTVTELLKLMDMQPTEGKNSLATFYAEQYNQNLKFAPDDQRMGFSIRDLISAGVWPDPKGLKSRGFAEKIVVKSNCDDAYIVVDGGLSFSFNDGTLAVFEMHPEDRLRTVKLD</sequence>
<dbReference type="Proteomes" id="UP001431783">
    <property type="component" value="Unassembled WGS sequence"/>
</dbReference>
<keyword evidence="3" id="KW-0808">Transferase</keyword>
<name>A0AAW1V4B4_9CUCU</name>
<evidence type="ECO:0000256" key="4">
    <source>
        <dbReference type="ARBA" id="ARBA00022777"/>
    </source>
</evidence>
<accession>A0AAW1V4B4</accession>
<dbReference type="InterPro" id="IPR017437">
    <property type="entry name" value="ATP-NAD_kinase_PpnK-typ_C"/>
</dbReference>
<dbReference type="GO" id="GO:0006741">
    <property type="term" value="P:NADP+ biosynthetic process"/>
    <property type="evidence" value="ECO:0007669"/>
    <property type="project" value="InterPro"/>
</dbReference>
<keyword evidence="5" id="KW-0521">NADP</keyword>
<dbReference type="GO" id="GO:0003951">
    <property type="term" value="F:NAD+ kinase activity"/>
    <property type="evidence" value="ECO:0007669"/>
    <property type="project" value="UniProtKB-EC"/>
</dbReference>
<evidence type="ECO:0000256" key="1">
    <source>
        <dbReference type="ARBA" id="ARBA00010995"/>
    </source>
</evidence>
<dbReference type="AlphaFoldDB" id="A0AAW1V4B4"/>
<proteinExistence type="inferred from homology"/>
<evidence type="ECO:0000256" key="5">
    <source>
        <dbReference type="ARBA" id="ARBA00022857"/>
    </source>
</evidence>
<protein>
    <recommendedName>
        <fullName evidence="2">NAD(+) kinase</fullName>
        <ecNumber evidence="2">2.7.1.23</ecNumber>
    </recommendedName>
</protein>
<dbReference type="EMBL" id="JARQZJ010000101">
    <property type="protein sequence ID" value="KAK9886709.1"/>
    <property type="molecule type" value="Genomic_DNA"/>
</dbReference>
<dbReference type="PANTHER" id="PTHR13158:SF5">
    <property type="entry name" value="NAD KINASE 2, MITOCHONDRIAL"/>
    <property type="match status" value="1"/>
</dbReference>
<dbReference type="InterPro" id="IPR002504">
    <property type="entry name" value="NADK"/>
</dbReference>
<comment type="caution">
    <text evidence="7">The sequence shown here is derived from an EMBL/GenBank/DDBJ whole genome shotgun (WGS) entry which is preliminary data.</text>
</comment>
<evidence type="ECO:0000256" key="6">
    <source>
        <dbReference type="ARBA" id="ARBA00023027"/>
    </source>
</evidence>
<evidence type="ECO:0000256" key="2">
    <source>
        <dbReference type="ARBA" id="ARBA00012120"/>
    </source>
</evidence>